<evidence type="ECO:0000313" key="3">
    <source>
        <dbReference type="Proteomes" id="UP000006038"/>
    </source>
</evidence>
<evidence type="ECO:0000256" key="1">
    <source>
        <dbReference type="SAM" id="MobiDB-lite"/>
    </source>
</evidence>
<protein>
    <submittedName>
        <fullName evidence="2">Uncharacterized protein</fullName>
    </submittedName>
</protein>
<dbReference type="EnsemblPlants" id="OB07G24470.1">
    <property type="protein sequence ID" value="OB07G24470.1"/>
    <property type="gene ID" value="OB07G24470"/>
</dbReference>
<sequence>MDPSPSGGGTTSAMTSRHSSSPFYFFGFTEKVLTEPPAPAEGTRPSPRPQSTTICHACSDVVG</sequence>
<reference evidence="2" key="2">
    <citation type="submission" date="2013-04" db="UniProtKB">
        <authorList>
            <consortium name="EnsemblPlants"/>
        </authorList>
    </citation>
    <scope>IDENTIFICATION</scope>
</reference>
<dbReference type="AlphaFoldDB" id="J3MM15"/>
<evidence type="ECO:0000313" key="2">
    <source>
        <dbReference type="EnsemblPlants" id="OB07G24470.1"/>
    </source>
</evidence>
<dbReference type="Gramene" id="OB07G24470.1">
    <property type="protein sequence ID" value="OB07G24470.1"/>
    <property type="gene ID" value="OB07G24470"/>
</dbReference>
<keyword evidence="3" id="KW-1185">Reference proteome</keyword>
<proteinExistence type="predicted"/>
<reference evidence="2" key="1">
    <citation type="journal article" date="2013" name="Nat. Commun.">
        <title>Whole-genome sequencing of Oryza brachyantha reveals mechanisms underlying Oryza genome evolution.</title>
        <authorList>
            <person name="Chen J."/>
            <person name="Huang Q."/>
            <person name="Gao D."/>
            <person name="Wang J."/>
            <person name="Lang Y."/>
            <person name="Liu T."/>
            <person name="Li B."/>
            <person name="Bai Z."/>
            <person name="Luis Goicoechea J."/>
            <person name="Liang C."/>
            <person name="Chen C."/>
            <person name="Zhang W."/>
            <person name="Sun S."/>
            <person name="Liao Y."/>
            <person name="Zhang X."/>
            <person name="Yang L."/>
            <person name="Song C."/>
            <person name="Wang M."/>
            <person name="Shi J."/>
            <person name="Liu G."/>
            <person name="Liu J."/>
            <person name="Zhou H."/>
            <person name="Zhou W."/>
            <person name="Yu Q."/>
            <person name="An N."/>
            <person name="Chen Y."/>
            <person name="Cai Q."/>
            <person name="Wang B."/>
            <person name="Liu B."/>
            <person name="Min J."/>
            <person name="Huang Y."/>
            <person name="Wu H."/>
            <person name="Li Z."/>
            <person name="Zhang Y."/>
            <person name="Yin Y."/>
            <person name="Song W."/>
            <person name="Jiang J."/>
            <person name="Jackson S.A."/>
            <person name="Wing R.A."/>
            <person name="Wang J."/>
            <person name="Chen M."/>
        </authorList>
    </citation>
    <scope>NUCLEOTIDE SEQUENCE [LARGE SCALE GENOMIC DNA]</scope>
    <source>
        <strain evidence="2">cv. IRGC 101232</strain>
    </source>
</reference>
<accession>J3MM15</accession>
<dbReference type="HOGENOM" id="CLU_2889425_0_0_1"/>
<name>J3MM15_ORYBR</name>
<feature type="region of interest" description="Disordered" evidence="1">
    <location>
        <begin position="35"/>
        <end position="63"/>
    </location>
</feature>
<organism evidence="2">
    <name type="scientific">Oryza brachyantha</name>
    <name type="common">malo sina</name>
    <dbReference type="NCBI Taxonomy" id="4533"/>
    <lineage>
        <taxon>Eukaryota</taxon>
        <taxon>Viridiplantae</taxon>
        <taxon>Streptophyta</taxon>
        <taxon>Embryophyta</taxon>
        <taxon>Tracheophyta</taxon>
        <taxon>Spermatophyta</taxon>
        <taxon>Magnoliopsida</taxon>
        <taxon>Liliopsida</taxon>
        <taxon>Poales</taxon>
        <taxon>Poaceae</taxon>
        <taxon>BOP clade</taxon>
        <taxon>Oryzoideae</taxon>
        <taxon>Oryzeae</taxon>
        <taxon>Oryzinae</taxon>
        <taxon>Oryza</taxon>
    </lineage>
</organism>
<dbReference type="Proteomes" id="UP000006038">
    <property type="component" value="Chromosome 7"/>
</dbReference>